<dbReference type="InterPro" id="IPR009057">
    <property type="entry name" value="Homeodomain-like_sf"/>
</dbReference>
<dbReference type="PANTHER" id="PTHR47918:SF1">
    <property type="entry name" value="DNA-BINDING PROTEIN FIS"/>
    <property type="match status" value="1"/>
</dbReference>
<evidence type="ECO:0000256" key="4">
    <source>
        <dbReference type="SAM" id="MobiDB-lite"/>
    </source>
</evidence>
<feature type="domain" description="DNA binding HTH" evidence="5">
    <location>
        <begin position="54"/>
        <end position="94"/>
    </location>
</feature>
<dbReference type="PRINTS" id="PR01590">
    <property type="entry name" value="HTHFIS"/>
</dbReference>
<organism evidence="6 7">
    <name type="scientific">Arenimonas malthae CC-JY-1</name>
    <dbReference type="NCBI Taxonomy" id="1384054"/>
    <lineage>
        <taxon>Bacteria</taxon>
        <taxon>Pseudomonadati</taxon>
        <taxon>Pseudomonadota</taxon>
        <taxon>Gammaproteobacteria</taxon>
        <taxon>Lysobacterales</taxon>
        <taxon>Lysobacteraceae</taxon>
        <taxon>Arenimonas</taxon>
    </lineage>
</organism>
<evidence type="ECO:0000256" key="2">
    <source>
        <dbReference type="ARBA" id="ARBA00023125"/>
    </source>
</evidence>
<proteinExistence type="inferred from homology"/>
<dbReference type="AlphaFoldDB" id="A0A091B640"/>
<dbReference type="PIRSF" id="PIRSF002097">
    <property type="entry name" value="DNA-binding_Fis"/>
    <property type="match status" value="1"/>
</dbReference>
<dbReference type="SUPFAM" id="SSF46689">
    <property type="entry name" value="Homeodomain-like"/>
    <property type="match status" value="1"/>
</dbReference>
<name>A0A091B640_9GAMM</name>
<evidence type="ECO:0000259" key="5">
    <source>
        <dbReference type="Pfam" id="PF02954"/>
    </source>
</evidence>
<dbReference type="GO" id="GO:0043565">
    <property type="term" value="F:sequence-specific DNA binding"/>
    <property type="evidence" value="ECO:0007669"/>
    <property type="project" value="InterPro"/>
</dbReference>
<evidence type="ECO:0000313" key="7">
    <source>
        <dbReference type="Proteomes" id="UP000029392"/>
    </source>
</evidence>
<reference evidence="6 7" key="1">
    <citation type="submission" date="2013-09" db="EMBL/GenBank/DDBJ databases">
        <title>Genome sequencing of Arenimonas malthae.</title>
        <authorList>
            <person name="Chen F."/>
            <person name="Wang G."/>
        </authorList>
    </citation>
    <scope>NUCLEOTIDE SEQUENCE [LARGE SCALE GENOMIC DNA]</scope>
    <source>
        <strain evidence="6 7">CC-JY-1</strain>
    </source>
</reference>
<dbReference type="PATRIC" id="fig|1384054.3.peg.1673"/>
<accession>A0A091B640</accession>
<dbReference type="Gene3D" id="1.10.10.60">
    <property type="entry name" value="Homeodomain-like"/>
    <property type="match status" value="1"/>
</dbReference>
<dbReference type="NCBIfam" id="NF001659">
    <property type="entry name" value="PRK00430.1"/>
    <property type="match status" value="1"/>
</dbReference>
<gene>
    <name evidence="6" type="ORF">N790_08050</name>
</gene>
<comment type="caution">
    <text evidence="6">The sequence shown here is derived from an EMBL/GenBank/DDBJ whole genome shotgun (WGS) entry which is preliminary data.</text>
</comment>
<dbReference type="InterPro" id="IPR050207">
    <property type="entry name" value="Trans_regulatory_Fis"/>
</dbReference>
<evidence type="ECO:0000256" key="3">
    <source>
        <dbReference type="ARBA" id="ARBA00029540"/>
    </source>
</evidence>
<dbReference type="PANTHER" id="PTHR47918">
    <property type="entry name" value="DNA-BINDING PROTEIN FIS"/>
    <property type="match status" value="1"/>
</dbReference>
<dbReference type="STRING" id="1384054.N790_08050"/>
<keyword evidence="2" id="KW-0238">DNA-binding</keyword>
<dbReference type="InterPro" id="IPR002197">
    <property type="entry name" value="HTH_Fis"/>
</dbReference>
<evidence type="ECO:0000256" key="1">
    <source>
        <dbReference type="ARBA" id="ARBA00008559"/>
    </source>
</evidence>
<feature type="region of interest" description="Disordered" evidence="4">
    <location>
        <begin position="1"/>
        <end position="28"/>
    </location>
</feature>
<keyword evidence="7" id="KW-1185">Reference proteome</keyword>
<comment type="similarity">
    <text evidence="1">Belongs to the transcriptional regulatory Fis family.</text>
</comment>
<dbReference type="PRINTS" id="PR01591">
    <property type="entry name" value="DNABINDNGFIS"/>
</dbReference>
<dbReference type="Proteomes" id="UP000029392">
    <property type="component" value="Unassembled WGS sequence"/>
</dbReference>
<dbReference type="EMBL" id="AVCH01000163">
    <property type="protein sequence ID" value="KFN47201.1"/>
    <property type="molecule type" value="Genomic_DNA"/>
</dbReference>
<dbReference type="InterPro" id="IPR005412">
    <property type="entry name" value="Fis_DNA-bd"/>
</dbReference>
<dbReference type="eggNOG" id="COG2901">
    <property type="taxonomic scope" value="Bacteria"/>
</dbReference>
<evidence type="ECO:0000313" key="6">
    <source>
        <dbReference type="EMBL" id="KFN47201.1"/>
    </source>
</evidence>
<sequence length="97" mass="10804">MERPEVNALPAARADTSTTPSGHTPLRDHVSRSVRRYLHDFNGCDPDDLYEVVLREIEAPLFAEVMRHCDGNQSRAAACLGINRATLRKKLKAYGLA</sequence>
<protein>
    <recommendedName>
        <fullName evidence="3">Putative Fis-like DNA-binding protein</fullName>
    </recommendedName>
</protein>
<dbReference type="Pfam" id="PF02954">
    <property type="entry name" value="HTH_8"/>
    <property type="match status" value="1"/>
</dbReference>
<dbReference type="GO" id="GO:0006355">
    <property type="term" value="P:regulation of DNA-templated transcription"/>
    <property type="evidence" value="ECO:0007669"/>
    <property type="project" value="InterPro"/>
</dbReference>